<dbReference type="RefSeq" id="WP_268115194.1">
    <property type="nucleotide sequence ID" value="NZ_CP113524.1"/>
</dbReference>
<dbReference type="EC" id="2.1.1.198" evidence="6"/>
<dbReference type="PANTHER" id="PTHR46111:SF1">
    <property type="entry name" value="RIBOSOMAL RNA SMALL SUBUNIT METHYLTRANSFERASE I"/>
    <property type="match status" value="1"/>
</dbReference>
<accession>A0ABY7AC43</accession>
<protein>
    <recommendedName>
        <fullName evidence="6">Ribosomal RNA small subunit methyltransferase I</fullName>
        <ecNumber evidence="6">2.1.1.198</ecNumber>
    </recommendedName>
    <alternativeName>
        <fullName evidence="6">16S rRNA 2'-O-ribose C1402 methyltransferase</fullName>
    </alternativeName>
    <alternativeName>
        <fullName evidence="6">rRNA (cytidine-2'-O-)-methyltransferase RsmI</fullName>
    </alternativeName>
</protein>
<dbReference type="InterPro" id="IPR014776">
    <property type="entry name" value="4pyrrole_Mease_sub2"/>
</dbReference>
<dbReference type="Gene3D" id="3.30.950.10">
    <property type="entry name" value="Methyltransferase, Cobalt-precorrin-4 Transmethylase, Domain 2"/>
    <property type="match status" value="1"/>
</dbReference>
<evidence type="ECO:0000256" key="1">
    <source>
        <dbReference type="ARBA" id="ARBA00022490"/>
    </source>
</evidence>
<evidence type="ECO:0000256" key="3">
    <source>
        <dbReference type="ARBA" id="ARBA00022603"/>
    </source>
</evidence>
<comment type="function">
    <text evidence="6">Catalyzes the 2'-O-methylation of the ribose of cytidine 1402 (C1402) in 16S rRNA.</text>
</comment>
<dbReference type="GO" id="GO:0032259">
    <property type="term" value="P:methylation"/>
    <property type="evidence" value="ECO:0007669"/>
    <property type="project" value="UniProtKB-KW"/>
</dbReference>
<keyword evidence="9" id="KW-1185">Reference proteome</keyword>
<dbReference type="InterPro" id="IPR008189">
    <property type="entry name" value="rRNA_ssu_MeTfrase_I"/>
</dbReference>
<dbReference type="InterPro" id="IPR000878">
    <property type="entry name" value="4pyrrol_Mease"/>
</dbReference>
<proteinExistence type="inferred from homology"/>
<keyword evidence="1 6" id="KW-0963">Cytoplasm</keyword>
<evidence type="ECO:0000259" key="7">
    <source>
        <dbReference type="Pfam" id="PF00590"/>
    </source>
</evidence>
<evidence type="ECO:0000313" key="8">
    <source>
        <dbReference type="EMBL" id="WAJ23920.1"/>
    </source>
</evidence>
<comment type="subcellular location">
    <subcellularLocation>
        <location evidence="6">Cytoplasm</location>
    </subcellularLocation>
</comment>
<organism evidence="8 9">
    <name type="scientific">Lacrimispora xylanolytica</name>
    <dbReference type="NCBI Taxonomy" id="29375"/>
    <lineage>
        <taxon>Bacteria</taxon>
        <taxon>Bacillati</taxon>
        <taxon>Bacillota</taxon>
        <taxon>Clostridia</taxon>
        <taxon>Lachnospirales</taxon>
        <taxon>Lachnospiraceae</taxon>
        <taxon>Lacrimispora</taxon>
    </lineage>
</organism>
<dbReference type="InterPro" id="IPR035996">
    <property type="entry name" value="4pyrrol_Methylase_sf"/>
</dbReference>
<dbReference type="Gene3D" id="3.40.1010.10">
    <property type="entry name" value="Cobalt-precorrin-4 Transmethylase, Domain 1"/>
    <property type="match status" value="1"/>
</dbReference>
<evidence type="ECO:0000256" key="5">
    <source>
        <dbReference type="ARBA" id="ARBA00022691"/>
    </source>
</evidence>
<keyword evidence="4 6" id="KW-0808">Transferase</keyword>
<dbReference type="PIRSF" id="PIRSF005917">
    <property type="entry name" value="MTase_YraL"/>
    <property type="match status" value="1"/>
</dbReference>
<keyword evidence="5 6" id="KW-0949">S-adenosyl-L-methionine</keyword>
<comment type="similarity">
    <text evidence="6">Belongs to the methyltransferase superfamily. RsmI family.</text>
</comment>
<dbReference type="Pfam" id="PF00590">
    <property type="entry name" value="TP_methylase"/>
    <property type="match status" value="1"/>
</dbReference>
<evidence type="ECO:0000256" key="2">
    <source>
        <dbReference type="ARBA" id="ARBA00022552"/>
    </source>
</evidence>
<dbReference type="HAMAP" id="MF_01877">
    <property type="entry name" value="16SrRNA_methyltr_I"/>
    <property type="match status" value="1"/>
</dbReference>
<evidence type="ECO:0000313" key="9">
    <source>
        <dbReference type="Proteomes" id="UP001163115"/>
    </source>
</evidence>
<dbReference type="CDD" id="cd11648">
    <property type="entry name" value="RsmI"/>
    <property type="match status" value="1"/>
</dbReference>
<keyword evidence="3 6" id="KW-0489">Methyltransferase</keyword>
<dbReference type="NCBIfam" id="TIGR00096">
    <property type="entry name" value="16S rRNA (cytidine(1402)-2'-O)-methyltransferase"/>
    <property type="match status" value="1"/>
</dbReference>
<dbReference type="InterPro" id="IPR014777">
    <property type="entry name" value="4pyrrole_Mease_sub1"/>
</dbReference>
<comment type="catalytic activity">
    <reaction evidence="6">
        <text>cytidine(1402) in 16S rRNA + S-adenosyl-L-methionine = 2'-O-methylcytidine(1402) in 16S rRNA + S-adenosyl-L-homocysteine + H(+)</text>
        <dbReference type="Rhea" id="RHEA:42924"/>
        <dbReference type="Rhea" id="RHEA-COMP:10285"/>
        <dbReference type="Rhea" id="RHEA-COMP:10286"/>
        <dbReference type="ChEBI" id="CHEBI:15378"/>
        <dbReference type="ChEBI" id="CHEBI:57856"/>
        <dbReference type="ChEBI" id="CHEBI:59789"/>
        <dbReference type="ChEBI" id="CHEBI:74495"/>
        <dbReference type="ChEBI" id="CHEBI:82748"/>
        <dbReference type="EC" id="2.1.1.198"/>
    </reaction>
</comment>
<dbReference type="PANTHER" id="PTHR46111">
    <property type="entry name" value="RIBOSOMAL RNA SMALL SUBUNIT METHYLTRANSFERASE I"/>
    <property type="match status" value="1"/>
</dbReference>
<evidence type="ECO:0000256" key="4">
    <source>
        <dbReference type="ARBA" id="ARBA00022679"/>
    </source>
</evidence>
<dbReference type="Proteomes" id="UP001163115">
    <property type="component" value="Chromosome"/>
</dbReference>
<feature type="domain" description="Tetrapyrrole methylase" evidence="7">
    <location>
        <begin position="7"/>
        <end position="204"/>
    </location>
</feature>
<gene>
    <name evidence="6 8" type="primary">rsmI</name>
    <name evidence="8" type="ORF">OW255_20615</name>
</gene>
<dbReference type="SUPFAM" id="SSF53790">
    <property type="entry name" value="Tetrapyrrole methylase"/>
    <property type="match status" value="1"/>
</dbReference>
<reference evidence="8" key="1">
    <citation type="submission" date="2022-11" db="EMBL/GenBank/DDBJ databases">
        <title>Lacrimispora xylanolytica sy1, complete genome.</title>
        <authorList>
            <person name="Choi S."/>
        </authorList>
    </citation>
    <scope>NUCLEOTIDE SEQUENCE</scope>
    <source>
        <strain evidence="8">Sy1</strain>
    </source>
</reference>
<sequence>MEGNKGKLYLCATPIGNLDDITLRVLNTLKEVDLIAAEDTRHSIKLLNHFDIKTPMTSYHEYNKVEKARYLVEKMGEGVSIALITDAGTPGISDPGEELVKQCYEAGIEVTSLPGPAACITALTLSGLGTRRFCFEAFLPTDKKEKQWILSELQNETRTIIIYEAPHRLVKTLSELLETLGNRRITICRELTKRYETAFRTTFVEALETYETEDPKGECVIVIEGKSFQEIKEAEIKSFEEMSLEEHMALYEDKGIDRKEAMRMVAKDRGISKREVYQYLIKNEL</sequence>
<keyword evidence="2 6" id="KW-0698">rRNA processing</keyword>
<dbReference type="GO" id="GO:0008168">
    <property type="term" value="F:methyltransferase activity"/>
    <property type="evidence" value="ECO:0007669"/>
    <property type="project" value="UniProtKB-KW"/>
</dbReference>
<dbReference type="EMBL" id="CP113524">
    <property type="protein sequence ID" value="WAJ23920.1"/>
    <property type="molecule type" value="Genomic_DNA"/>
</dbReference>
<name>A0ABY7AC43_9FIRM</name>
<evidence type="ECO:0000256" key="6">
    <source>
        <dbReference type="HAMAP-Rule" id="MF_01877"/>
    </source>
</evidence>